<accession>A0AAD7UBI3</accession>
<dbReference type="SUPFAM" id="SSF49879">
    <property type="entry name" value="SMAD/FHA domain"/>
    <property type="match status" value="1"/>
</dbReference>
<keyword evidence="3" id="KW-1185">Reference proteome</keyword>
<organism evidence="2 3">
    <name type="scientific">Chrysophaeum taylorii</name>
    <dbReference type="NCBI Taxonomy" id="2483200"/>
    <lineage>
        <taxon>Eukaryota</taxon>
        <taxon>Sar</taxon>
        <taxon>Stramenopiles</taxon>
        <taxon>Ochrophyta</taxon>
        <taxon>Pelagophyceae</taxon>
        <taxon>Pelagomonadales</taxon>
        <taxon>Pelagomonadaceae</taxon>
        <taxon>Chrysophaeum</taxon>
    </lineage>
</organism>
<dbReference type="AlphaFoldDB" id="A0AAD7UBI3"/>
<dbReference type="InterPro" id="IPR050923">
    <property type="entry name" value="Cell_Proc_Reg/RNA_Proc"/>
</dbReference>
<proteinExistence type="predicted"/>
<dbReference type="PANTHER" id="PTHR23308">
    <property type="entry name" value="NUCLEAR INHIBITOR OF PROTEIN PHOSPHATASE-1"/>
    <property type="match status" value="1"/>
</dbReference>
<reference evidence="2" key="1">
    <citation type="submission" date="2023-01" db="EMBL/GenBank/DDBJ databases">
        <title>Metagenome sequencing of chrysophaentin producing Chrysophaeum taylorii.</title>
        <authorList>
            <person name="Davison J."/>
            <person name="Bewley C."/>
        </authorList>
    </citation>
    <scope>NUCLEOTIDE SEQUENCE</scope>
    <source>
        <strain evidence="2">NIES-1699</strain>
    </source>
</reference>
<dbReference type="Proteomes" id="UP001230188">
    <property type="component" value="Unassembled WGS sequence"/>
</dbReference>
<protein>
    <recommendedName>
        <fullName evidence="1">FHA domain-containing protein</fullName>
    </recommendedName>
</protein>
<name>A0AAD7UBI3_9STRA</name>
<dbReference type="CDD" id="cd00060">
    <property type="entry name" value="FHA"/>
    <property type="match status" value="1"/>
</dbReference>
<comment type="caution">
    <text evidence="2">The sequence shown here is derived from an EMBL/GenBank/DDBJ whole genome shotgun (WGS) entry which is preliminary data.</text>
</comment>
<evidence type="ECO:0000313" key="3">
    <source>
        <dbReference type="Proteomes" id="UP001230188"/>
    </source>
</evidence>
<dbReference type="SMART" id="SM00240">
    <property type="entry name" value="FHA"/>
    <property type="match status" value="1"/>
</dbReference>
<dbReference type="PROSITE" id="PS50006">
    <property type="entry name" value="FHA_DOMAIN"/>
    <property type="match status" value="1"/>
</dbReference>
<dbReference type="InterPro" id="IPR008984">
    <property type="entry name" value="SMAD_FHA_dom_sf"/>
</dbReference>
<evidence type="ECO:0000259" key="1">
    <source>
        <dbReference type="PROSITE" id="PS50006"/>
    </source>
</evidence>
<feature type="domain" description="FHA" evidence="1">
    <location>
        <begin position="108"/>
        <end position="163"/>
    </location>
</feature>
<dbReference type="Gene3D" id="2.60.200.20">
    <property type="match status" value="1"/>
</dbReference>
<gene>
    <name evidence="2" type="ORF">CTAYLR_005030</name>
</gene>
<sequence>MGGVVPAEEVNARKRARRAIGTEELSAHTVESYLTLQRDKLVQEMDALTGALVQELHEACTKAKASLRAEFGPEAQVESPETYTLTMTTTAGPHVGAKFTLSVGPESCFIGRSSGKKFRLKGVSLPKDNEVSTTHAKIELQRGQLVIVDVGSTNGTILDGVELDEAKPYPLEKGTTIHIGSSKFHVDDIKK</sequence>
<dbReference type="EMBL" id="JAQMWT010000435">
    <property type="protein sequence ID" value="KAJ8601374.1"/>
    <property type="molecule type" value="Genomic_DNA"/>
</dbReference>
<evidence type="ECO:0000313" key="2">
    <source>
        <dbReference type="EMBL" id="KAJ8601374.1"/>
    </source>
</evidence>
<dbReference type="Pfam" id="PF00498">
    <property type="entry name" value="FHA"/>
    <property type="match status" value="1"/>
</dbReference>
<dbReference type="InterPro" id="IPR000253">
    <property type="entry name" value="FHA_dom"/>
</dbReference>